<dbReference type="Proteomes" id="UP000077748">
    <property type="component" value="Chromosome"/>
</dbReference>
<dbReference type="PANTHER" id="PTHR42738:SF7">
    <property type="entry name" value="HYDROXYMETHYLGLUTARYL-COA LYASE"/>
    <property type="match status" value="1"/>
</dbReference>
<dbReference type="GO" id="GO:0046872">
    <property type="term" value="F:metal ion binding"/>
    <property type="evidence" value="ECO:0007669"/>
    <property type="project" value="UniProtKB-KW"/>
</dbReference>
<dbReference type="NCBIfam" id="NF004283">
    <property type="entry name" value="PRK05692.1"/>
    <property type="match status" value="1"/>
</dbReference>
<reference evidence="7 8" key="1">
    <citation type="submission" date="2016-05" db="EMBL/GenBank/DDBJ databases">
        <title>Genome Sequence of Pseudomonas citronellolis Strain SJTE-3, an Estrogens and Persistent Organic Pollutants degradation strain.</title>
        <authorList>
            <person name="Liang R."/>
        </authorList>
    </citation>
    <scope>NUCLEOTIDE SEQUENCE [LARGE SCALE GENOMIC DNA]</scope>
    <source>
        <strain evidence="7 8">SJTE-3</strain>
    </source>
</reference>
<dbReference type="RefSeq" id="WP_064583229.1">
    <property type="nucleotide sequence ID" value="NZ_CP015878.1"/>
</dbReference>
<accession>A0A1A9KCZ7</accession>
<dbReference type="EMBL" id="CP015878">
    <property type="protein sequence ID" value="ANI15398.1"/>
    <property type="molecule type" value="Genomic_DNA"/>
</dbReference>
<dbReference type="GO" id="GO:0046951">
    <property type="term" value="P:ketone body biosynthetic process"/>
    <property type="evidence" value="ECO:0007669"/>
    <property type="project" value="TreeGrafter"/>
</dbReference>
<dbReference type="InterPro" id="IPR013785">
    <property type="entry name" value="Aldolase_TIM"/>
</dbReference>
<dbReference type="EC" id="4.1.3.4" evidence="3"/>
<evidence type="ECO:0000313" key="7">
    <source>
        <dbReference type="EMBL" id="ANI15398.1"/>
    </source>
</evidence>
<evidence type="ECO:0000256" key="4">
    <source>
        <dbReference type="ARBA" id="ARBA00022723"/>
    </source>
</evidence>
<dbReference type="FunFam" id="3.20.20.70:FF:000201">
    <property type="entry name" value="Hydroxymethylglutaryl-CoA lyase"/>
    <property type="match status" value="1"/>
</dbReference>
<comment type="similarity">
    <text evidence="2">Belongs to the HMG-CoA lyase family.</text>
</comment>
<dbReference type="SUPFAM" id="SSF51569">
    <property type="entry name" value="Aldolase"/>
    <property type="match status" value="1"/>
</dbReference>
<sequence length="306" mass="32217">MSGFVRIVEVGPRDGLQNEPQVLPVEARIDLVRQLADAGLRHIEAGAFVSPRWVPQMAGSDEVLRRLGHRPGVRFSALVPNLVGLEAALAAGCEEVAVFAAASEAFSQRNINCSIDDSLLRFEPVLALAREWGVRVRGYVSCVLDCPYSGPVAPQQAGEVAERLHALGCYEISLGDTLGKGTPDATARLLEHCAQRLPLTALAGHFHDTFGMALANLHAALQAGVRTFDSSLAGLGGCPYSPGAGGNVATEDVLHLLHGMGYATGIDLPAVARLGTLISRRLGRPNASRAGRALVAAERRSTAPAL</sequence>
<dbReference type="Pfam" id="PF00682">
    <property type="entry name" value="HMGL-like"/>
    <property type="match status" value="1"/>
</dbReference>
<dbReference type="PROSITE" id="PS50991">
    <property type="entry name" value="PYR_CT"/>
    <property type="match status" value="1"/>
</dbReference>
<evidence type="ECO:0000259" key="6">
    <source>
        <dbReference type="PROSITE" id="PS50991"/>
    </source>
</evidence>
<name>A0A1A9KCZ7_9PSED</name>
<evidence type="ECO:0000256" key="3">
    <source>
        <dbReference type="ARBA" id="ARBA00012910"/>
    </source>
</evidence>
<dbReference type="GO" id="GO:0006552">
    <property type="term" value="P:L-leucine catabolic process"/>
    <property type="evidence" value="ECO:0007669"/>
    <property type="project" value="TreeGrafter"/>
</dbReference>
<keyword evidence="5 7" id="KW-0456">Lyase</keyword>
<dbReference type="InterPro" id="IPR043594">
    <property type="entry name" value="HMGL"/>
</dbReference>
<dbReference type="PANTHER" id="PTHR42738">
    <property type="entry name" value="HYDROXYMETHYLGLUTARYL-COA LYASE"/>
    <property type="match status" value="1"/>
</dbReference>
<evidence type="ECO:0000256" key="1">
    <source>
        <dbReference type="ARBA" id="ARBA00005143"/>
    </source>
</evidence>
<dbReference type="GO" id="GO:0004419">
    <property type="term" value="F:hydroxymethylglutaryl-CoA lyase activity"/>
    <property type="evidence" value="ECO:0007669"/>
    <property type="project" value="UniProtKB-EC"/>
</dbReference>
<evidence type="ECO:0000256" key="2">
    <source>
        <dbReference type="ARBA" id="ARBA00009405"/>
    </source>
</evidence>
<protein>
    <recommendedName>
        <fullName evidence="3">hydroxymethylglutaryl-CoA lyase</fullName>
        <ecNumber evidence="3">4.1.3.4</ecNumber>
    </recommendedName>
</protein>
<proteinExistence type="inferred from homology"/>
<dbReference type="InterPro" id="IPR000891">
    <property type="entry name" value="PYR_CT"/>
</dbReference>
<feature type="domain" description="Pyruvate carboxyltransferase" evidence="6">
    <location>
        <begin position="5"/>
        <end position="272"/>
    </location>
</feature>
<evidence type="ECO:0000256" key="5">
    <source>
        <dbReference type="ARBA" id="ARBA00023239"/>
    </source>
</evidence>
<organism evidence="7 8">
    <name type="scientific">Pseudomonas citronellolis</name>
    <dbReference type="NCBI Taxonomy" id="53408"/>
    <lineage>
        <taxon>Bacteria</taxon>
        <taxon>Pseudomonadati</taxon>
        <taxon>Pseudomonadota</taxon>
        <taxon>Gammaproteobacteria</taxon>
        <taxon>Pseudomonadales</taxon>
        <taxon>Pseudomonadaceae</taxon>
        <taxon>Pseudomonas</taxon>
    </lineage>
</organism>
<evidence type="ECO:0000313" key="8">
    <source>
        <dbReference type="Proteomes" id="UP000077748"/>
    </source>
</evidence>
<gene>
    <name evidence="7" type="ORF">A9C11_16070</name>
</gene>
<dbReference type="Gene3D" id="3.20.20.70">
    <property type="entry name" value="Aldolase class I"/>
    <property type="match status" value="1"/>
</dbReference>
<keyword evidence="4" id="KW-0479">Metal-binding</keyword>
<dbReference type="AlphaFoldDB" id="A0A1A9KCZ7"/>
<dbReference type="CDD" id="cd07938">
    <property type="entry name" value="DRE_TIM_HMGL"/>
    <property type="match status" value="1"/>
</dbReference>
<comment type="pathway">
    <text evidence="1">Metabolic intermediate metabolism; (S)-3-hydroxy-3-methylglutaryl-CoA degradation; acetoacetate from (S)-3-hydroxy-3-methylglutaryl-CoA: step 1/1.</text>
</comment>